<evidence type="ECO:0000259" key="1">
    <source>
        <dbReference type="Pfam" id="PF13349"/>
    </source>
</evidence>
<keyword evidence="3" id="KW-1185">Reference proteome</keyword>
<protein>
    <submittedName>
        <fullName evidence="2">DUF4097 family beta strand repeat-containing protein</fullName>
    </submittedName>
</protein>
<feature type="domain" description="DUF4097" evidence="1">
    <location>
        <begin position="64"/>
        <end position="222"/>
    </location>
</feature>
<dbReference type="EMBL" id="JBEUKS010000001">
    <property type="protein sequence ID" value="MFC1437016.1"/>
    <property type="molecule type" value="Genomic_DNA"/>
</dbReference>
<sequence length="232" mass="23455">MSKPLRFTTPAPVSVLLDIPAGQLRLTAADLAQTIVAVLPADAAEPRDVKAAERTTVEFAEGVLRVQGPKEKKSQLLGPTGSVVVTVQLPTGSGVEAKAASAELHSTGQLDFVAFDGALGTIELDACATLRVTSAAGDVTVGRLGGDAHISTGEGDIRIGEAAAGALVLRTQSGSIAVNAAPGVSATMNAGTTLGRIDNALRFDGVAALTIHATTLHGDITARSLDLEDSLS</sequence>
<comment type="caution">
    <text evidence="2">The sequence shown here is derived from an EMBL/GenBank/DDBJ whole genome shotgun (WGS) entry which is preliminary data.</text>
</comment>
<name>A0ABV6XFH8_9ACTN</name>
<dbReference type="RefSeq" id="WP_380562043.1">
    <property type="nucleotide sequence ID" value="NZ_JBEUKS010000001.1"/>
</dbReference>
<dbReference type="InterPro" id="IPR025164">
    <property type="entry name" value="Toastrack_DUF4097"/>
</dbReference>
<accession>A0ABV6XFH8</accession>
<dbReference type="Proteomes" id="UP001592581">
    <property type="component" value="Unassembled WGS sequence"/>
</dbReference>
<gene>
    <name evidence="2" type="ORF">ABUW04_02005</name>
</gene>
<evidence type="ECO:0000313" key="2">
    <source>
        <dbReference type="EMBL" id="MFC1437016.1"/>
    </source>
</evidence>
<reference evidence="2 3" key="1">
    <citation type="submission" date="2024-06" db="EMBL/GenBank/DDBJ databases">
        <authorList>
            <person name="Lee S.D."/>
        </authorList>
    </citation>
    <scope>NUCLEOTIDE SEQUENCE [LARGE SCALE GENOMIC DNA]</scope>
    <source>
        <strain evidence="2 3">N1-10</strain>
    </source>
</reference>
<evidence type="ECO:0000313" key="3">
    <source>
        <dbReference type="Proteomes" id="UP001592581"/>
    </source>
</evidence>
<dbReference type="Pfam" id="PF13349">
    <property type="entry name" value="DUF4097"/>
    <property type="match status" value="1"/>
</dbReference>
<organism evidence="2 3">
    <name type="scientific">Streptacidiphilus jeojiensis</name>
    <dbReference type="NCBI Taxonomy" id="3229225"/>
    <lineage>
        <taxon>Bacteria</taxon>
        <taxon>Bacillati</taxon>
        <taxon>Actinomycetota</taxon>
        <taxon>Actinomycetes</taxon>
        <taxon>Kitasatosporales</taxon>
        <taxon>Streptomycetaceae</taxon>
        <taxon>Streptacidiphilus</taxon>
    </lineage>
</organism>
<proteinExistence type="predicted"/>